<evidence type="ECO:0000256" key="3">
    <source>
        <dbReference type="ARBA" id="ARBA00022692"/>
    </source>
</evidence>
<dbReference type="KEGG" id="acan:ACA1_055460"/>
<name>L8H6K2_ACACF</name>
<dbReference type="InterPro" id="IPR038330">
    <property type="entry name" value="TspO/MBR-related_sf"/>
</dbReference>
<evidence type="ECO:0000256" key="6">
    <source>
        <dbReference type="SAM" id="Phobius"/>
    </source>
</evidence>
<reference evidence="7 8" key="1">
    <citation type="journal article" date="2013" name="Genome Biol.">
        <title>Genome of Acanthamoeba castellanii highlights extensive lateral gene transfer and early evolution of tyrosine kinase signaling.</title>
        <authorList>
            <person name="Clarke M."/>
            <person name="Lohan A.J."/>
            <person name="Liu B."/>
            <person name="Lagkouvardos I."/>
            <person name="Roy S."/>
            <person name="Zafar N."/>
            <person name="Bertelli C."/>
            <person name="Schilde C."/>
            <person name="Kianianmomeni A."/>
            <person name="Burglin T.R."/>
            <person name="Frech C."/>
            <person name="Turcotte B."/>
            <person name="Kopec K.O."/>
            <person name="Synnott J.M."/>
            <person name="Choo C."/>
            <person name="Paponov I."/>
            <person name="Finkler A."/>
            <person name="Soon Heng Tan C."/>
            <person name="Hutchins A.P."/>
            <person name="Weinmeier T."/>
            <person name="Rattei T."/>
            <person name="Chu J.S."/>
            <person name="Gimenez G."/>
            <person name="Irimia M."/>
            <person name="Rigden D.J."/>
            <person name="Fitzpatrick D.A."/>
            <person name="Lorenzo-Morales J."/>
            <person name="Bateman A."/>
            <person name="Chiu C.H."/>
            <person name="Tang P."/>
            <person name="Hegemann P."/>
            <person name="Fromm H."/>
            <person name="Raoult D."/>
            <person name="Greub G."/>
            <person name="Miranda-Saavedra D."/>
            <person name="Chen N."/>
            <person name="Nash P."/>
            <person name="Ginger M.L."/>
            <person name="Horn M."/>
            <person name="Schaap P."/>
            <person name="Caler L."/>
            <person name="Loftus B."/>
        </authorList>
    </citation>
    <scope>NUCLEOTIDE SEQUENCE [LARGE SCALE GENOMIC DNA]</scope>
    <source>
        <strain evidence="7 8">Neff</strain>
    </source>
</reference>
<dbReference type="GO" id="GO:0016020">
    <property type="term" value="C:membrane"/>
    <property type="evidence" value="ECO:0007669"/>
    <property type="project" value="UniProtKB-SubCell"/>
</dbReference>
<dbReference type="STRING" id="1257118.L8H6K2"/>
<comment type="similarity">
    <text evidence="2">Belongs to the TspO/BZRP family.</text>
</comment>
<dbReference type="Pfam" id="PF03073">
    <property type="entry name" value="TspO_MBR"/>
    <property type="match status" value="1"/>
</dbReference>
<gene>
    <name evidence="7" type="ORF">ACA1_055460</name>
</gene>
<evidence type="ECO:0000313" key="8">
    <source>
        <dbReference type="Proteomes" id="UP000011083"/>
    </source>
</evidence>
<evidence type="ECO:0000256" key="4">
    <source>
        <dbReference type="ARBA" id="ARBA00022989"/>
    </source>
</evidence>
<sequence length="184" mass="19872">MERRGASGPLVVKVPRWQEGLLAASVLAVSFRSSSAKNWKRNLQRPWVKPLIYGTAGAASLLVWRSSTAITFGSSSTSMKTAALALYGCGLLLDMAWSPILYGAKLVGAAAVDRAVASVALGAALPVFGISNPIAAALLLPLFAWECCGAYWTYCLWQLNRHHIRETKRRGRDNHGYNAPLGEE</sequence>
<keyword evidence="8" id="KW-1185">Reference proteome</keyword>
<accession>L8H6K2</accession>
<dbReference type="RefSeq" id="XP_004344183.1">
    <property type="nucleotide sequence ID" value="XM_004344133.1"/>
</dbReference>
<dbReference type="Gene3D" id="1.20.1260.100">
    <property type="entry name" value="TspO/MBR protein"/>
    <property type="match status" value="1"/>
</dbReference>
<protein>
    <submittedName>
        <fullName evidence="7">TspO/MBR family protein</fullName>
    </submittedName>
</protein>
<evidence type="ECO:0000256" key="5">
    <source>
        <dbReference type="ARBA" id="ARBA00023136"/>
    </source>
</evidence>
<keyword evidence="3 6" id="KW-0812">Transmembrane</keyword>
<keyword evidence="4 6" id="KW-1133">Transmembrane helix</keyword>
<dbReference type="AlphaFoldDB" id="L8H6K2"/>
<evidence type="ECO:0000256" key="2">
    <source>
        <dbReference type="ARBA" id="ARBA00007524"/>
    </source>
</evidence>
<keyword evidence="5 6" id="KW-0472">Membrane</keyword>
<dbReference type="GeneID" id="14921650"/>
<proteinExistence type="inferred from homology"/>
<feature type="transmembrane region" description="Helical" evidence="6">
    <location>
        <begin position="84"/>
        <end position="104"/>
    </location>
</feature>
<dbReference type="InterPro" id="IPR004307">
    <property type="entry name" value="TspO_MBR"/>
</dbReference>
<dbReference type="PANTHER" id="PTHR10057">
    <property type="entry name" value="PERIPHERAL-TYPE BENZODIAZEPINE RECEPTOR"/>
    <property type="match status" value="1"/>
</dbReference>
<evidence type="ECO:0000256" key="1">
    <source>
        <dbReference type="ARBA" id="ARBA00004141"/>
    </source>
</evidence>
<dbReference type="VEuPathDB" id="AmoebaDB:ACA1_055460"/>
<dbReference type="EMBL" id="KB007909">
    <property type="protein sequence ID" value="ELR20780.1"/>
    <property type="molecule type" value="Genomic_DNA"/>
</dbReference>
<dbReference type="GO" id="GO:0033013">
    <property type="term" value="P:tetrapyrrole metabolic process"/>
    <property type="evidence" value="ECO:0007669"/>
    <property type="project" value="UniProtKB-ARBA"/>
</dbReference>
<comment type="subcellular location">
    <subcellularLocation>
        <location evidence="1">Membrane</location>
        <topology evidence="1">Multi-pass membrane protein</topology>
    </subcellularLocation>
</comment>
<feature type="transmembrane region" description="Helical" evidence="6">
    <location>
        <begin position="52"/>
        <end position="72"/>
    </location>
</feature>
<feature type="transmembrane region" description="Helical" evidence="6">
    <location>
        <begin position="134"/>
        <end position="157"/>
    </location>
</feature>
<organism evidence="7 8">
    <name type="scientific">Acanthamoeba castellanii (strain ATCC 30010 / Neff)</name>
    <dbReference type="NCBI Taxonomy" id="1257118"/>
    <lineage>
        <taxon>Eukaryota</taxon>
        <taxon>Amoebozoa</taxon>
        <taxon>Discosea</taxon>
        <taxon>Longamoebia</taxon>
        <taxon>Centramoebida</taxon>
        <taxon>Acanthamoebidae</taxon>
        <taxon>Acanthamoeba</taxon>
    </lineage>
</organism>
<evidence type="ECO:0000313" key="7">
    <source>
        <dbReference type="EMBL" id="ELR20780.1"/>
    </source>
</evidence>
<dbReference type="Proteomes" id="UP000011083">
    <property type="component" value="Unassembled WGS sequence"/>
</dbReference>
<dbReference type="PANTHER" id="PTHR10057:SF0">
    <property type="entry name" value="TRANSLOCATOR PROTEIN"/>
    <property type="match status" value="1"/>
</dbReference>